<dbReference type="InterPro" id="IPR000719">
    <property type="entry name" value="Prot_kinase_dom"/>
</dbReference>
<keyword evidence="11" id="KW-1185">Reference proteome</keyword>
<comment type="caution">
    <text evidence="10">The sequence shown here is derived from an EMBL/GenBank/DDBJ whole genome shotgun (WGS) entry which is preliminary data.</text>
</comment>
<dbReference type="FunFam" id="3.30.200.20:FF:000032">
    <property type="entry name" value="Serine/threonine-protein kinase D6PK-like"/>
    <property type="match status" value="1"/>
</dbReference>
<evidence type="ECO:0000259" key="9">
    <source>
        <dbReference type="PROSITE" id="PS50011"/>
    </source>
</evidence>
<protein>
    <recommendedName>
        <fullName evidence="1">non-specific serine/threonine protein kinase</fullName>
        <ecNumber evidence="1">2.7.11.1</ecNumber>
    </recommendedName>
</protein>
<keyword evidence="6" id="KW-0067">ATP-binding</keyword>
<evidence type="ECO:0000256" key="2">
    <source>
        <dbReference type="ARBA" id="ARBA00022527"/>
    </source>
</evidence>
<dbReference type="EC" id="2.7.11.1" evidence="1"/>
<dbReference type="InterPro" id="IPR011009">
    <property type="entry name" value="Kinase-like_dom_sf"/>
</dbReference>
<keyword evidence="2" id="KW-0723">Serine/threonine-protein kinase</keyword>
<dbReference type="Pfam" id="PF00069">
    <property type="entry name" value="Pkinase"/>
    <property type="match status" value="1"/>
</dbReference>
<comment type="catalytic activity">
    <reaction evidence="7">
        <text>L-threonyl-[protein] + ATP = O-phospho-L-threonyl-[protein] + ADP + H(+)</text>
        <dbReference type="Rhea" id="RHEA:46608"/>
        <dbReference type="Rhea" id="RHEA-COMP:11060"/>
        <dbReference type="Rhea" id="RHEA-COMP:11605"/>
        <dbReference type="ChEBI" id="CHEBI:15378"/>
        <dbReference type="ChEBI" id="CHEBI:30013"/>
        <dbReference type="ChEBI" id="CHEBI:30616"/>
        <dbReference type="ChEBI" id="CHEBI:61977"/>
        <dbReference type="ChEBI" id="CHEBI:456216"/>
        <dbReference type="EC" id="2.7.11.1"/>
    </reaction>
</comment>
<evidence type="ECO:0000256" key="7">
    <source>
        <dbReference type="ARBA" id="ARBA00047899"/>
    </source>
</evidence>
<dbReference type="Gene3D" id="3.30.200.20">
    <property type="entry name" value="Phosphorylase Kinase, domain 1"/>
    <property type="match status" value="1"/>
</dbReference>
<dbReference type="PANTHER" id="PTHR45637">
    <property type="entry name" value="FLIPPASE KINASE 1-RELATED"/>
    <property type="match status" value="1"/>
</dbReference>
<evidence type="ECO:0000256" key="5">
    <source>
        <dbReference type="ARBA" id="ARBA00022777"/>
    </source>
</evidence>
<dbReference type="SUPFAM" id="SSF56112">
    <property type="entry name" value="Protein kinase-like (PK-like)"/>
    <property type="match status" value="1"/>
</dbReference>
<dbReference type="GO" id="GO:0005524">
    <property type="term" value="F:ATP binding"/>
    <property type="evidence" value="ECO:0007669"/>
    <property type="project" value="UniProtKB-KW"/>
</dbReference>
<dbReference type="GO" id="GO:0004674">
    <property type="term" value="F:protein serine/threonine kinase activity"/>
    <property type="evidence" value="ECO:0007669"/>
    <property type="project" value="UniProtKB-KW"/>
</dbReference>
<keyword evidence="5" id="KW-0418">Kinase</keyword>
<proteinExistence type="predicted"/>
<dbReference type="Proteomes" id="UP000636800">
    <property type="component" value="Unassembled WGS sequence"/>
</dbReference>
<evidence type="ECO:0000256" key="4">
    <source>
        <dbReference type="ARBA" id="ARBA00022741"/>
    </source>
</evidence>
<keyword evidence="4" id="KW-0547">Nucleotide-binding</keyword>
<dbReference type="EMBL" id="JADCNL010000009">
    <property type="protein sequence ID" value="KAG0466415.1"/>
    <property type="molecule type" value="Genomic_DNA"/>
</dbReference>
<feature type="domain" description="Protein kinase" evidence="9">
    <location>
        <begin position="196"/>
        <end position="414"/>
    </location>
</feature>
<evidence type="ECO:0000256" key="3">
    <source>
        <dbReference type="ARBA" id="ARBA00022679"/>
    </source>
</evidence>
<organism evidence="10 11">
    <name type="scientific">Vanilla planifolia</name>
    <name type="common">Vanilla</name>
    <dbReference type="NCBI Taxonomy" id="51239"/>
    <lineage>
        <taxon>Eukaryota</taxon>
        <taxon>Viridiplantae</taxon>
        <taxon>Streptophyta</taxon>
        <taxon>Embryophyta</taxon>
        <taxon>Tracheophyta</taxon>
        <taxon>Spermatophyta</taxon>
        <taxon>Magnoliopsida</taxon>
        <taxon>Liliopsida</taxon>
        <taxon>Asparagales</taxon>
        <taxon>Orchidaceae</taxon>
        <taxon>Vanilloideae</taxon>
        <taxon>Vanilleae</taxon>
        <taxon>Vanilla</taxon>
    </lineage>
</organism>
<evidence type="ECO:0000313" key="10">
    <source>
        <dbReference type="EMBL" id="KAG0466415.1"/>
    </source>
</evidence>
<reference evidence="10 11" key="1">
    <citation type="journal article" date="2020" name="Nat. Food">
        <title>A phased Vanilla planifolia genome enables genetic improvement of flavour and production.</title>
        <authorList>
            <person name="Hasing T."/>
            <person name="Tang H."/>
            <person name="Brym M."/>
            <person name="Khazi F."/>
            <person name="Huang T."/>
            <person name="Chambers A.H."/>
        </authorList>
    </citation>
    <scope>NUCLEOTIDE SEQUENCE [LARGE SCALE GENOMIC DNA]</scope>
    <source>
        <tissue evidence="10">Leaf</tissue>
    </source>
</reference>
<evidence type="ECO:0000256" key="8">
    <source>
        <dbReference type="ARBA" id="ARBA00048679"/>
    </source>
</evidence>
<keyword evidence="3" id="KW-0808">Transferase</keyword>
<dbReference type="OrthoDB" id="337038at2759"/>
<gene>
    <name evidence="10" type="ORF">HPP92_017995</name>
</gene>
<evidence type="ECO:0000313" key="11">
    <source>
        <dbReference type="Proteomes" id="UP000636800"/>
    </source>
</evidence>
<dbReference type="AlphaFoldDB" id="A0A835Q4Y5"/>
<accession>A0A835Q4Y5</accession>
<evidence type="ECO:0000256" key="1">
    <source>
        <dbReference type="ARBA" id="ARBA00012513"/>
    </source>
</evidence>
<evidence type="ECO:0000256" key="6">
    <source>
        <dbReference type="ARBA" id="ARBA00022840"/>
    </source>
</evidence>
<dbReference type="PROSITE" id="PS50011">
    <property type="entry name" value="PROTEIN_KINASE_DOM"/>
    <property type="match status" value="1"/>
</dbReference>
<sequence length="414" mass="45887">MASKTIIEEKLEQQLRSVGNGVAKLELLRHSISEISEHVEPKPVADGSVDGSYETTESKKIHSDHHNMNQTTTQCEAPEVLHLNGPPSLDGNSGDLEKKNSEQINLKYSSSSTKVSDVSSNLAKSSGSAKVSGRAEFVDSVKSSMCRASTSSDISDGSCCSSRSSSISKPHKSNDFRWEAIQGVRGKDGVLGLSHFRLLKKLGCGDIGSVYLSELSGTKCFFAMKVMDKGSLASRKKLLRAQTEREILQSLDHPFLPTLYTHFETDKFSCLVMEFCPGGDLHTLRQRQRGKHFTEQAVKFYVAEVLLALEYLHMLVYHLPRPEARECSRSGRRPHHAFGLRPFPPVFGEPDHHQNGQFGIRVVEGKQQRGRLCAADVHRAVVHPTVLRCAHELLWPAPLLLQVEEGAETETGYR</sequence>
<comment type="catalytic activity">
    <reaction evidence="8">
        <text>L-seryl-[protein] + ATP = O-phospho-L-seryl-[protein] + ADP + H(+)</text>
        <dbReference type="Rhea" id="RHEA:17989"/>
        <dbReference type="Rhea" id="RHEA-COMP:9863"/>
        <dbReference type="Rhea" id="RHEA-COMP:11604"/>
        <dbReference type="ChEBI" id="CHEBI:15378"/>
        <dbReference type="ChEBI" id="CHEBI:29999"/>
        <dbReference type="ChEBI" id="CHEBI:30616"/>
        <dbReference type="ChEBI" id="CHEBI:83421"/>
        <dbReference type="ChEBI" id="CHEBI:456216"/>
        <dbReference type="EC" id="2.7.11.1"/>
    </reaction>
</comment>
<name>A0A835Q4Y5_VANPL</name>
<dbReference type="Gene3D" id="1.10.510.10">
    <property type="entry name" value="Transferase(Phosphotransferase) domain 1"/>
    <property type="match status" value="1"/>
</dbReference>